<evidence type="ECO:0000256" key="5">
    <source>
        <dbReference type="ARBA" id="ARBA00022692"/>
    </source>
</evidence>
<dbReference type="Pfam" id="PF13231">
    <property type="entry name" value="PMT_2"/>
    <property type="match status" value="1"/>
</dbReference>
<feature type="transmembrane region" description="Helical" evidence="8">
    <location>
        <begin position="234"/>
        <end position="259"/>
    </location>
</feature>
<reference evidence="10 11" key="1">
    <citation type="submission" date="2021-03" db="EMBL/GenBank/DDBJ databases">
        <title>Genomic and phenotypic characterization of Chloracidobacterium isolates provides evidence for multiple species.</title>
        <authorList>
            <person name="Saini M.K."/>
            <person name="Costas A.M.G."/>
            <person name="Tank M."/>
            <person name="Bryant D.A."/>
        </authorList>
    </citation>
    <scope>NUCLEOTIDE SEQUENCE [LARGE SCALE GENOMIC DNA]</scope>
    <source>
        <strain evidence="10 11">N</strain>
    </source>
</reference>
<feature type="transmembrane region" description="Helical" evidence="8">
    <location>
        <begin position="196"/>
        <end position="214"/>
    </location>
</feature>
<keyword evidence="7 8" id="KW-0472">Membrane</keyword>
<gene>
    <name evidence="10" type="ORF">J8C05_11690</name>
</gene>
<evidence type="ECO:0000256" key="4">
    <source>
        <dbReference type="ARBA" id="ARBA00022679"/>
    </source>
</evidence>
<evidence type="ECO:0000313" key="10">
    <source>
        <dbReference type="EMBL" id="QUV95495.1"/>
    </source>
</evidence>
<evidence type="ECO:0000259" key="9">
    <source>
        <dbReference type="Pfam" id="PF13231"/>
    </source>
</evidence>
<evidence type="ECO:0000313" key="11">
    <source>
        <dbReference type="Proteomes" id="UP000677668"/>
    </source>
</evidence>
<feature type="transmembrane region" description="Helical" evidence="8">
    <location>
        <begin position="126"/>
        <end position="142"/>
    </location>
</feature>
<dbReference type="PANTHER" id="PTHR33908:SF3">
    <property type="entry name" value="UNDECAPRENYL PHOSPHATE-ALPHA-4-AMINO-4-DEOXY-L-ARABINOSE ARABINOSYL TRANSFERASE"/>
    <property type="match status" value="1"/>
</dbReference>
<feature type="domain" description="Glycosyltransferase RgtA/B/C/D-like" evidence="9">
    <location>
        <begin position="53"/>
        <end position="210"/>
    </location>
</feature>
<protein>
    <submittedName>
        <fullName evidence="10">Glycosyltransferase family 39 protein</fullName>
        <ecNumber evidence="10">2.4.-.-</ecNumber>
    </submittedName>
</protein>
<evidence type="ECO:0000256" key="1">
    <source>
        <dbReference type="ARBA" id="ARBA00004651"/>
    </source>
</evidence>
<evidence type="ECO:0000256" key="6">
    <source>
        <dbReference type="ARBA" id="ARBA00022989"/>
    </source>
</evidence>
<accession>A0ABX8B4B4</accession>
<evidence type="ECO:0000256" key="2">
    <source>
        <dbReference type="ARBA" id="ARBA00022475"/>
    </source>
</evidence>
<keyword evidence="3 10" id="KW-0328">Glycosyltransferase</keyword>
<keyword evidence="6 8" id="KW-1133">Transmembrane helix</keyword>
<dbReference type="InterPro" id="IPR038731">
    <property type="entry name" value="RgtA/B/C-like"/>
</dbReference>
<keyword evidence="2" id="KW-1003">Cell membrane</keyword>
<dbReference type="RefSeq" id="WP_211423716.1">
    <property type="nucleotide sequence ID" value="NZ_CP072643.1"/>
</dbReference>
<feature type="transmembrane region" description="Helical" evidence="8">
    <location>
        <begin position="271"/>
        <end position="290"/>
    </location>
</feature>
<dbReference type="GO" id="GO:0016757">
    <property type="term" value="F:glycosyltransferase activity"/>
    <property type="evidence" value="ECO:0007669"/>
    <property type="project" value="UniProtKB-KW"/>
</dbReference>
<feature type="transmembrane region" description="Helical" evidence="8">
    <location>
        <begin position="100"/>
        <end position="119"/>
    </location>
</feature>
<dbReference type="PANTHER" id="PTHR33908">
    <property type="entry name" value="MANNOSYLTRANSFERASE YKCB-RELATED"/>
    <property type="match status" value="1"/>
</dbReference>
<evidence type="ECO:0000256" key="8">
    <source>
        <dbReference type="SAM" id="Phobius"/>
    </source>
</evidence>
<sequence>MTLVLFTLLYVPYVAHAAVTRPFWLDELFTFYIVTMPDWAGMMDLIQRGPDQNPPLFYALTRFIVSILGESEGAFRLPAMVGYWVFCVTLYAWVRLLGGARAAALAALVTPVLTAAVYYASEARPYGLALGWLGIGLLGWQLTRHPSWQAVGIVGLSTGLSIALALHYLIILPVCLLWAIEGLLAWRQRQLDGRRWIAMFSPLVVLALHSSFLYRQGQQRFWKISLEWKELADFYWWLLGSPAYLGLCAVVGLLTWSSLRRRTIHNRNADVWLISGVGFLCLPLLWMTFLKVTHQAMFQERYLLPTLVGLGGLTAYGLRHLPEHQTRLTTLAIWCLLGIPVSGAAMQPWRLSPPSVAEVMDLPNPDYPVVAAAHLYFPIRYYYPGQFSQLVYVDPKKREPPSVATGIWALQRHPDAPIWLDNDEFFSLWEGNFYFTCHKTYMKHWIGEFERRGYPIVRETPGYIVYEWQRKRM</sequence>
<dbReference type="Proteomes" id="UP000677668">
    <property type="component" value="Chromosome 2"/>
</dbReference>
<evidence type="ECO:0000256" key="3">
    <source>
        <dbReference type="ARBA" id="ARBA00022676"/>
    </source>
</evidence>
<comment type="subcellular location">
    <subcellularLocation>
        <location evidence="1">Cell membrane</location>
        <topology evidence="1">Multi-pass membrane protein</topology>
    </subcellularLocation>
</comment>
<keyword evidence="4 10" id="KW-0808">Transferase</keyword>
<dbReference type="InterPro" id="IPR050297">
    <property type="entry name" value="LipidA_mod_glycosyltrf_83"/>
</dbReference>
<proteinExistence type="predicted"/>
<name>A0ABX8B4B4_9BACT</name>
<organism evidence="10 11">
    <name type="scientific">Chloracidobacterium sp. N</name>
    <dbReference type="NCBI Taxonomy" id="2821540"/>
    <lineage>
        <taxon>Bacteria</taxon>
        <taxon>Pseudomonadati</taxon>
        <taxon>Acidobacteriota</taxon>
        <taxon>Terriglobia</taxon>
        <taxon>Terriglobales</taxon>
        <taxon>Acidobacteriaceae</taxon>
        <taxon>Chloracidobacterium</taxon>
        <taxon>Chloracidobacterium aggregatum</taxon>
    </lineage>
</organism>
<evidence type="ECO:0000256" key="7">
    <source>
        <dbReference type="ARBA" id="ARBA00023136"/>
    </source>
</evidence>
<keyword evidence="11" id="KW-1185">Reference proteome</keyword>
<keyword evidence="5 8" id="KW-0812">Transmembrane</keyword>
<dbReference type="EMBL" id="CP072643">
    <property type="protein sequence ID" value="QUV95495.1"/>
    <property type="molecule type" value="Genomic_DNA"/>
</dbReference>
<feature type="transmembrane region" description="Helical" evidence="8">
    <location>
        <begin position="162"/>
        <end position="184"/>
    </location>
</feature>
<feature type="transmembrane region" description="Helical" evidence="8">
    <location>
        <begin position="75"/>
        <end position="94"/>
    </location>
</feature>
<dbReference type="EC" id="2.4.-.-" evidence="10"/>